<dbReference type="HOGENOM" id="CLU_009721_2_1_3"/>
<dbReference type="Gene3D" id="3.40.1010.10">
    <property type="entry name" value="Cobalt-precorrin-4 Transmethylase, Domain 1"/>
    <property type="match status" value="1"/>
</dbReference>
<dbReference type="InterPro" id="IPR051810">
    <property type="entry name" value="Precorrin_MeTrfase"/>
</dbReference>
<dbReference type="eggNOG" id="COG1010">
    <property type="taxonomic scope" value="Bacteria"/>
</dbReference>
<dbReference type="SUPFAM" id="SSF53790">
    <property type="entry name" value="Tetrapyrrole methylase"/>
    <property type="match status" value="1"/>
</dbReference>
<dbReference type="Pfam" id="PF11760">
    <property type="entry name" value="CbiG_N"/>
    <property type="match status" value="1"/>
</dbReference>
<feature type="domain" description="Tetrapyrrole methylase" evidence="6">
    <location>
        <begin position="370"/>
        <end position="580"/>
    </location>
</feature>
<dbReference type="InterPro" id="IPR000878">
    <property type="entry name" value="4pyrrol_Mease"/>
</dbReference>
<feature type="domain" description="Cobalamin biosynthesis central region" evidence="9">
    <location>
        <begin position="143"/>
        <end position="228"/>
    </location>
</feature>
<evidence type="ECO:0000313" key="10">
    <source>
        <dbReference type="EMBL" id="AFZ48965.1"/>
    </source>
</evidence>
<proteinExistence type="predicted"/>
<dbReference type="InterPro" id="IPR038029">
    <property type="entry name" value="GbiG_N_sf"/>
</dbReference>
<dbReference type="GO" id="GO:0032259">
    <property type="term" value="P:methylation"/>
    <property type="evidence" value="ECO:0007669"/>
    <property type="project" value="UniProtKB-KW"/>
</dbReference>
<dbReference type="InterPro" id="IPR014777">
    <property type="entry name" value="4pyrrole_Mease_sub1"/>
</dbReference>
<keyword evidence="4" id="KW-0808">Transferase</keyword>
<dbReference type="AlphaFoldDB" id="K9YRH8"/>
<gene>
    <name evidence="10" type="ORF">Dacsa_0150</name>
</gene>
<dbReference type="NCBIfam" id="TIGR01466">
    <property type="entry name" value="cobJ_cbiH"/>
    <property type="match status" value="1"/>
</dbReference>
<evidence type="ECO:0000256" key="1">
    <source>
        <dbReference type="ARBA" id="ARBA00004953"/>
    </source>
</evidence>
<evidence type="ECO:0000256" key="2">
    <source>
        <dbReference type="ARBA" id="ARBA00022573"/>
    </source>
</evidence>
<comment type="pathway">
    <text evidence="1">Cofactor biosynthesis; adenosylcobalamin biosynthesis.</text>
</comment>
<dbReference type="eggNOG" id="COG2073">
    <property type="taxonomic scope" value="Bacteria"/>
</dbReference>
<evidence type="ECO:0000256" key="3">
    <source>
        <dbReference type="ARBA" id="ARBA00022603"/>
    </source>
</evidence>
<evidence type="ECO:0000259" key="9">
    <source>
        <dbReference type="Pfam" id="PF11761"/>
    </source>
</evidence>
<dbReference type="InterPro" id="IPR035996">
    <property type="entry name" value="4pyrrol_Methylase_sf"/>
</dbReference>
<dbReference type="Gene3D" id="3.40.50.11220">
    <property type="match status" value="1"/>
</dbReference>
<dbReference type="KEGG" id="dsl:Dacsa_0150"/>
<dbReference type="InterPro" id="IPR006363">
    <property type="entry name" value="Cbl_synth_CobJ/CibH_dom"/>
</dbReference>
<dbReference type="Pfam" id="PF01890">
    <property type="entry name" value="CbiG_C"/>
    <property type="match status" value="1"/>
</dbReference>
<dbReference type="InterPro" id="IPR021744">
    <property type="entry name" value="CbiG_N"/>
</dbReference>
<dbReference type="GO" id="GO:0008168">
    <property type="term" value="F:methyltransferase activity"/>
    <property type="evidence" value="ECO:0007669"/>
    <property type="project" value="UniProtKB-KW"/>
</dbReference>
<evidence type="ECO:0000259" key="7">
    <source>
        <dbReference type="Pfam" id="PF01890"/>
    </source>
</evidence>
<name>K9YRH8_DACS8</name>
<dbReference type="STRING" id="13035.Dacsa_0150"/>
<dbReference type="PANTHER" id="PTHR47036:SF1">
    <property type="entry name" value="COBALT-FACTOR III C(17)-METHYLTRANSFERASE-RELATED"/>
    <property type="match status" value="1"/>
</dbReference>
<keyword evidence="3" id="KW-0489">Methyltransferase</keyword>
<dbReference type="InterPro" id="IPR036518">
    <property type="entry name" value="CobE/GbiG_C_sf"/>
</dbReference>
<dbReference type="Pfam" id="PF00590">
    <property type="entry name" value="TP_methylase"/>
    <property type="match status" value="1"/>
</dbReference>
<dbReference type="InterPro" id="IPR021745">
    <property type="entry name" value="CbiG_mid"/>
</dbReference>
<keyword evidence="11" id="KW-1185">Reference proteome</keyword>
<dbReference type="Pfam" id="PF11761">
    <property type="entry name" value="CbiG_mid"/>
    <property type="match status" value="1"/>
</dbReference>
<dbReference type="EMBL" id="CP003944">
    <property type="protein sequence ID" value="AFZ48965.1"/>
    <property type="molecule type" value="Genomic_DNA"/>
</dbReference>
<feature type="domain" description="CobE/GbiG C-terminal" evidence="7">
    <location>
        <begin position="231"/>
        <end position="357"/>
    </location>
</feature>
<dbReference type="Gene3D" id="3.30.950.10">
    <property type="entry name" value="Methyltransferase, Cobalt-precorrin-4 Transmethylase, Domain 2"/>
    <property type="match status" value="1"/>
</dbReference>
<accession>K9YRH8</accession>
<evidence type="ECO:0000259" key="6">
    <source>
        <dbReference type="Pfam" id="PF00590"/>
    </source>
</evidence>
<evidence type="ECO:0000256" key="4">
    <source>
        <dbReference type="ARBA" id="ARBA00022679"/>
    </source>
</evidence>
<protein>
    <submittedName>
        <fullName evidence="10">Precorrin-3B C17-methyltransferase</fullName>
    </submittedName>
</protein>
<dbReference type="UniPathway" id="UPA00148"/>
<evidence type="ECO:0000256" key="5">
    <source>
        <dbReference type="ARBA" id="ARBA00022691"/>
    </source>
</evidence>
<keyword evidence="2" id="KW-0169">Cobalamin biosynthesis</keyword>
<feature type="domain" description="Cobalamin synthesis G N-terminal" evidence="8">
    <location>
        <begin position="58"/>
        <end position="137"/>
    </location>
</feature>
<sequence length="611" mass="65981">MSQSLFDQFSPLCAIAPTPKAIQILQPFCAKNGVTLFVPPEFQDQTGVVPYTEKLRVHLQSIWSQYRGIIFVMATGAVVRLIAPLLEDKSSDPAIIVMDEGGENVISLCGGHQGGGEQLSRLLAQELGGNAILTGASASLKLPGVDIMGKPLQWQKGEGDWTAVSRMVAHQQPVKVVQEVGSTLWQKSLPETHCFQFQEGETSPQAEVWITDRVSLVKANLPQVCWHPRVLWVGLGCERGTAKEVIADAVRTTFQQYGFAEKSIAGLATIELKGDEVGILALAETNNYPLKLYSAADLNQVSVPNPSPVVAQEVGTSSVAEAAAIKAATLETAGETSLVVSKQIFKSDHGAVTVAVARSPREYIGNTGQLYLVGTGPGDLNQIPPAARSAITKADVIIGYSLYLDLIRPLQRPGQIIESYAITEERQRAQRSISLANWGLNVAVVSSGDIGIYGMGGLVFEELIAAGWDGKSPKVAVFPGITAMQAAAAKLGAPLTHDFCAISLSDLLTPWDVIEKRLTAAAEADFIVGLYNPRSRTRTEHIKVAHRILSADRSPETPVALVRSISRPDEQVILTNLKEMLEHPIDMLTVVIIGNRTTKQHQHWMITPRGY</sequence>
<evidence type="ECO:0000313" key="11">
    <source>
        <dbReference type="Proteomes" id="UP000010482"/>
    </source>
</evidence>
<dbReference type="SUPFAM" id="SSF159672">
    <property type="entry name" value="CbiG N-terminal domain-like"/>
    <property type="match status" value="1"/>
</dbReference>
<dbReference type="Proteomes" id="UP000010482">
    <property type="component" value="Chromosome"/>
</dbReference>
<organism evidence="10 11">
    <name type="scientific">Dactylococcopsis salina (strain PCC 8305)</name>
    <name type="common">Myxobactron salinum</name>
    <dbReference type="NCBI Taxonomy" id="13035"/>
    <lineage>
        <taxon>Bacteria</taxon>
        <taxon>Bacillati</taxon>
        <taxon>Cyanobacteriota</taxon>
        <taxon>Cyanophyceae</taxon>
        <taxon>Nodosilineales</taxon>
        <taxon>Cymatolegaceae</taxon>
        <taxon>Dactylococcopsis</taxon>
    </lineage>
</organism>
<dbReference type="SUPFAM" id="SSF159664">
    <property type="entry name" value="CobE/GbiG C-terminal domain-like"/>
    <property type="match status" value="1"/>
</dbReference>
<dbReference type="PATRIC" id="fig|13035.3.peg.168"/>
<dbReference type="CDD" id="cd11646">
    <property type="entry name" value="Precorrin_3B_C17_MT"/>
    <property type="match status" value="1"/>
</dbReference>
<dbReference type="GO" id="GO:0009236">
    <property type="term" value="P:cobalamin biosynthetic process"/>
    <property type="evidence" value="ECO:0007669"/>
    <property type="project" value="UniProtKB-UniPathway"/>
</dbReference>
<keyword evidence="5" id="KW-0949">S-adenosyl-L-methionine</keyword>
<dbReference type="InterPro" id="IPR014776">
    <property type="entry name" value="4pyrrole_Mease_sub2"/>
</dbReference>
<dbReference type="RefSeq" id="WP_015227978.1">
    <property type="nucleotide sequence ID" value="NC_019780.1"/>
</dbReference>
<dbReference type="Gene3D" id="3.30.420.180">
    <property type="entry name" value="CobE/GbiG C-terminal domain"/>
    <property type="match status" value="1"/>
</dbReference>
<dbReference type="PANTHER" id="PTHR47036">
    <property type="entry name" value="COBALT-FACTOR III C(17)-METHYLTRANSFERASE-RELATED"/>
    <property type="match status" value="1"/>
</dbReference>
<dbReference type="OrthoDB" id="9772960at2"/>
<evidence type="ECO:0000259" key="8">
    <source>
        <dbReference type="Pfam" id="PF11760"/>
    </source>
</evidence>
<reference evidence="10" key="1">
    <citation type="submission" date="2012-04" db="EMBL/GenBank/DDBJ databases">
        <title>Finished genome of Dactylococcopsis salina PCC 8305.</title>
        <authorList>
            <consortium name="US DOE Joint Genome Institute"/>
            <person name="Gugger M."/>
            <person name="Coursin T."/>
            <person name="Rippka R."/>
            <person name="Tandeau De Marsac N."/>
            <person name="Huntemann M."/>
            <person name="Wei C.-L."/>
            <person name="Han J."/>
            <person name="Detter J.C."/>
            <person name="Han C."/>
            <person name="Tapia R."/>
            <person name="Daligault H."/>
            <person name="Chen A."/>
            <person name="Krypides N."/>
            <person name="Mavromatis K."/>
            <person name="Markowitz V."/>
            <person name="Szeto E."/>
            <person name="Ivanova N."/>
            <person name="Ovchinnikova G."/>
            <person name="Pagani I."/>
            <person name="Pati A."/>
            <person name="Goodwin L."/>
            <person name="Peters L."/>
            <person name="Pitluck S."/>
            <person name="Woyke T."/>
            <person name="Kerfeld C."/>
        </authorList>
    </citation>
    <scope>NUCLEOTIDE SEQUENCE [LARGE SCALE GENOMIC DNA]</scope>
    <source>
        <strain evidence="10">PCC 8305</strain>
    </source>
</reference>
<dbReference type="InterPro" id="IPR002750">
    <property type="entry name" value="CobE/GbiG_C"/>
</dbReference>